<organism evidence="2 3">
    <name type="scientific">Cymbomonas tetramitiformis</name>
    <dbReference type="NCBI Taxonomy" id="36881"/>
    <lineage>
        <taxon>Eukaryota</taxon>
        <taxon>Viridiplantae</taxon>
        <taxon>Chlorophyta</taxon>
        <taxon>Pyramimonadophyceae</taxon>
        <taxon>Pyramimonadales</taxon>
        <taxon>Pyramimonadaceae</taxon>
        <taxon>Cymbomonas</taxon>
    </lineage>
</organism>
<evidence type="ECO:0000256" key="1">
    <source>
        <dbReference type="SAM" id="MobiDB-lite"/>
    </source>
</evidence>
<feature type="compositionally biased region" description="Low complexity" evidence="1">
    <location>
        <begin position="2149"/>
        <end position="2172"/>
    </location>
</feature>
<sequence length="2258" mass="243000">LSQTSSVIVLGSNFESIPASIFEHISESILGSIFASISASTFKSIIEIICGTIFGSAPASIFKSILERILGSIFGSISASIFGSISARISWSSLESAACKHPIRIAKQHALQQRKACCGRVVAWAQVHVQLSQLVLYGMQLGLGKETVVMAAALNMGEVPFIKATKFSKKSVFSLSQDLLRGIGGQEEFDQGLHSMPIAILRVLAWWRQRRRTKADCTNRGLMLNQVRQVDDEARRMEERLGSALIDPHAPLADALSPRVARLLRLALVWSAQEEGLLKMVVKSPSRRRARHVDLMLHCTGPPASRAQLDSVIHGPYEARGDWVSVEALVHFPRDHPERLLLEGMVDYLDTPRLASIGVRLLISVPHRSVELSVREPGDEADLEWLGAIWRVLEEAAPETRRTRAAEGPGGAHVATTHLLLRTVQSAQKVAAKLRRLDPHHEVATATLAVSRSPAAEGRSSGRQAGGGVEQQEGEAVREEYVVTLQVNGRAQVEEADLAAHFPGCSLVDLDRNLATRRRRDCLSSTSSEDRLQMIRFYVEPPRSSPAEAGAARVGGGGPIENAPLGARLLLHLAKVCRTGGVRLPSEDGQEEDTVVTEVVSPPGLDRKWTFAGRRKRPGRPGVARVEAYLTVNSLAYATVDVDPARFMTDTKEGSCAELYGIASTQMSVGKGHKTCLAHHVSLLPAGPGWVALALACVGVPQLAGLPAVTGPHTRDLIERIRCILGSSDAAATGFTSALRGRLLQGEGGTCSHQAPSTSDMTHTPAVLLALLDELFEGAADGRSEHGATTQAVDVAGNRDIGQEHCALTSEQRHAAETAINRTHSGSTSAHTVERAGQLGDAAQEGGGEQGGREERGRGAQAAGAVSTPAPATGAEARDAGDGMGARWASPGAGAAPQPPGEVYPRRLTPQQHAVSLEALDWWELRLAEFLFYNSLACEAELKEFRLKCFREWERTRGGPVIRSLDTRLRTCMNARGHLFVDVTSHLDATTRQFGPLYAVTEPLRRALQQRSSPVAASQQGAAPPSAEGAASAPSYAEPESEVVMDVYEAAVVGLFADRESIHHQELRIFQHQWRHFAHRPLCNSSAETPAEFVRARPHMFAQPPGSHRIHLAGSVREQATRESAQRGAPTCAIPRDVSVVPCEDASRRSDFGNTDEPSALPAPALDAHEAGGPSGNSSVGSFADEENVDLLEVRCESRDQSEAPAALASTSAHTVERAGQLGDAAQEGGGEQGGREERGRGAQGAGAVSTPAPATGAEARDAGDGMGARWAPPGAGAAPQPPGEVYPRRLTPQQHAVSLEALDWWELRLAEFLFYNSLACEAELKEFRLKCFREWERTRGGPVIRSLDTRLRTCMNARGHLFVDVTSHLDATTRQYGPLYAVTEPLRRALQQRSSPVAASQQRAAPPSAEGAASAPSYAEPESEVVMDVYEAAVVGLFADRESIHHQELRIFQHQWRHFAHRPLCNSSAETPAEFVRARPHMFAQPPGSHRIHLAGSVREQATRESAQRGAPTCAIPRDVSVVPCEDASRRSDFGNTDEPSALPAPALDAHEAGGPSGNSSVGSFADEENVDLLEVRCESRDQSEAPAALASTSAHTVERAGQLGDAAQEGGGEERGNGGASDAAGRGWAQGAGAVSTPASATGAEARDAGDGMGARWAPPGAGAAPQPPGEVYPRRLTPQQHAVSLEALDWWELRLAEFLFYNSLACEAELKEFRLKCFREWERTRGGPVIRSLDTRLRTCMNARGHLFVDVTSHLDATTRQYGPLYAVTEPLRRALQQRSSPVAASQQGAAPPSAEGAASAPSYAEPESEVVMDVYEAAVVGLFADRESIHHQELRIFQHQWRHFAHRPLCNSSAETPAEFVRARPHMFAQPPGSHRIHLAGSVREQATRESAQRGAPTCAIPRDVSVVPCEDASRRSDFGNTDEPSALPAPALDTHEAGGPSGNSSVGSFADEENVNLLEVRCESRDQSEAPAALASTSAHTVERAGQLGNAAQEGGGEERGNGGASDAAGRGWAQGAGAVSTPASATAPQPPGEVYPRRLTPQQHAVSLEALDWWELRLAEFLFYNSLACEAELKEFRLKCFREWERTRGGPVIRSLDTRLRTCMNARGHLFVDVTSHLDATTRQYGPLYAVTEPLRRALQQRSSPVAASQQGAAPPSAEGAASAPSYAEPESEVVMDVYEAAVVGLFADRESIHHQELRIFQHQWRHFAHRPLCNSSAETPAEFVRARPHMFAQPPGSHRIHLAGSVREAMQ</sequence>
<feature type="compositionally biased region" description="Low complexity" evidence="1">
    <location>
        <begin position="2013"/>
        <end position="2033"/>
    </location>
</feature>
<feature type="region of interest" description="Disordered" evidence="1">
    <location>
        <begin position="1145"/>
        <end position="1183"/>
    </location>
</feature>
<feature type="compositionally biased region" description="Low complexity" evidence="1">
    <location>
        <begin position="1012"/>
        <end position="1035"/>
    </location>
</feature>
<comment type="caution">
    <text evidence="2">The sequence shown here is derived from an EMBL/GenBank/DDBJ whole genome shotgun (WGS) entry which is preliminary data.</text>
</comment>
<name>A0AAE0FNE3_9CHLO</name>
<feature type="compositionally biased region" description="Low complexity" evidence="1">
    <location>
        <begin position="1268"/>
        <end position="1279"/>
    </location>
</feature>
<feature type="region of interest" description="Disordered" evidence="1">
    <location>
        <begin position="1996"/>
        <end position="2043"/>
    </location>
</feature>
<evidence type="ECO:0000313" key="2">
    <source>
        <dbReference type="EMBL" id="KAK3262753.1"/>
    </source>
</evidence>
<feature type="region of interest" description="Disordered" evidence="1">
    <location>
        <begin position="445"/>
        <end position="475"/>
    </location>
</feature>
<protein>
    <submittedName>
        <fullName evidence="2">Uncharacterized protein</fullName>
    </submittedName>
</protein>
<feature type="compositionally biased region" description="Low complexity" evidence="1">
    <location>
        <begin position="1783"/>
        <end position="1806"/>
    </location>
</feature>
<feature type="compositionally biased region" description="Low complexity" evidence="1">
    <location>
        <begin position="1625"/>
        <end position="1636"/>
    </location>
</feature>
<dbReference type="EMBL" id="LGRX02015976">
    <property type="protein sequence ID" value="KAK3262753.1"/>
    <property type="molecule type" value="Genomic_DNA"/>
</dbReference>
<feature type="region of interest" description="Disordered" evidence="1">
    <location>
        <begin position="1580"/>
        <end position="1677"/>
    </location>
</feature>
<feature type="region of interest" description="Disordered" evidence="1">
    <location>
        <begin position="1528"/>
        <end position="1566"/>
    </location>
</feature>
<keyword evidence="3" id="KW-1185">Reference proteome</keyword>
<feature type="region of interest" description="Disordered" evidence="1">
    <location>
        <begin position="1916"/>
        <end position="1954"/>
    </location>
</feature>
<dbReference type="Proteomes" id="UP001190700">
    <property type="component" value="Unassembled WGS sequence"/>
</dbReference>
<gene>
    <name evidence="2" type="ORF">CYMTET_28405</name>
</gene>
<feature type="region of interest" description="Disordered" evidence="1">
    <location>
        <begin position="1780"/>
        <end position="1806"/>
    </location>
</feature>
<evidence type="ECO:0000313" key="3">
    <source>
        <dbReference type="Proteomes" id="UP001190700"/>
    </source>
</evidence>
<feature type="region of interest" description="Disordered" evidence="1">
    <location>
        <begin position="1392"/>
        <end position="1418"/>
    </location>
</feature>
<feature type="non-terminal residue" evidence="2">
    <location>
        <position position="1"/>
    </location>
</feature>
<reference evidence="2 3" key="1">
    <citation type="journal article" date="2015" name="Genome Biol. Evol.">
        <title>Comparative Genomics of a Bacterivorous Green Alga Reveals Evolutionary Causalities and Consequences of Phago-Mixotrophic Mode of Nutrition.</title>
        <authorList>
            <person name="Burns J.A."/>
            <person name="Paasch A."/>
            <person name="Narechania A."/>
            <person name="Kim E."/>
        </authorList>
    </citation>
    <scope>NUCLEOTIDE SEQUENCE [LARGE SCALE GENOMIC DNA]</scope>
    <source>
        <strain evidence="2 3">PLY_AMNH</strain>
    </source>
</reference>
<feature type="region of interest" description="Disordered" evidence="1">
    <location>
        <begin position="2146"/>
        <end position="2172"/>
    </location>
</feature>
<feature type="compositionally biased region" description="Low complexity" evidence="1">
    <location>
        <begin position="1656"/>
        <end position="1667"/>
    </location>
</feature>
<feature type="region of interest" description="Disordered" evidence="1">
    <location>
        <begin position="840"/>
        <end position="904"/>
    </location>
</feature>
<feature type="region of interest" description="Disordered" evidence="1">
    <location>
        <begin position="1197"/>
        <end position="1287"/>
    </location>
</feature>
<feature type="region of interest" description="Disordered" evidence="1">
    <location>
        <begin position="1009"/>
        <end position="1035"/>
    </location>
</feature>
<accession>A0AAE0FNE3</accession>
<proteinExistence type="predicted"/>